<keyword evidence="8" id="KW-0067">ATP-binding</keyword>
<dbReference type="InterPro" id="IPR004358">
    <property type="entry name" value="Sig_transdc_His_kin-like_C"/>
</dbReference>
<reference evidence="16" key="1">
    <citation type="journal article" date="2020" name="mSystems">
        <title>Genome- and Community-Level Interaction Insights into Carbon Utilization and Element Cycling Functions of Hydrothermarchaeota in Hydrothermal Sediment.</title>
        <authorList>
            <person name="Zhou Z."/>
            <person name="Liu Y."/>
            <person name="Xu W."/>
            <person name="Pan J."/>
            <person name="Luo Z.H."/>
            <person name="Li M."/>
        </authorList>
    </citation>
    <scope>NUCLEOTIDE SEQUENCE [LARGE SCALE GENOMIC DNA]</scope>
    <source>
        <strain evidence="16">SpSt-374</strain>
    </source>
</reference>
<dbReference type="PANTHER" id="PTHR45339:SF1">
    <property type="entry name" value="HYBRID SIGNAL TRANSDUCTION HISTIDINE KINASE J"/>
    <property type="match status" value="1"/>
</dbReference>
<dbReference type="InterPro" id="IPR003594">
    <property type="entry name" value="HATPase_dom"/>
</dbReference>
<comment type="subunit">
    <text evidence="10">At low DSF concentrations, interacts with RpfF.</text>
</comment>
<evidence type="ECO:0000256" key="12">
    <source>
        <dbReference type="ARBA" id="ARBA00074306"/>
    </source>
</evidence>
<dbReference type="GO" id="GO:0005524">
    <property type="term" value="F:ATP binding"/>
    <property type="evidence" value="ECO:0007669"/>
    <property type="project" value="UniProtKB-KW"/>
</dbReference>
<dbReference type="FunFam" id="3.30.565.10:FF:000010">
    <property type="entry name" value="Sensor histidine kinase RcsC"/>
    <property type="match status" value="1"/>
</dbReference>
<sequence>MEFKKAETILIVDDTTTNLAVISRTLRNAGFKILVAKDGEKALQVVELETPDLILMDVIMPGIDGFETCRRIKENSGTKDIPVIFMTALADTVDKVKGLSMGAVDYITKPFQEEEVLARVKQHLRMHYLTRKLEEQNALLQKEIKDRKTAQEASSAKSQFLAKMSHELRTPLNAILGFAQLMERDDRLSQEQREYLGIISRSGEHLLNLINDVLEMSKIEAGRVTLKETSFDLSAMLKSIEEMFALKAQSKGLLLEIQSFPEVPQCIKTDEGKLRQVLINILGNAIKFTETGSVKLCVEVQNRGDDPTEEQLHFMIQDSGPGITPEEIHTIFEPFVQAELGRKSNQGTGLGLPISREFVHLMGGEILVSSAVEKGTIFTFHLPLRRGQAISPPPAPVSRRAIGLAPGQPTYRILVVEDKWENRQLLVKMLQPLGFQVLEATNGKEGVDIWHERQPDLIWMDIQMPVMDGYEATKQIKATREGKFTPIIALSASAFEEERAAIFAAGCDDFASKPLQEGEILTKMAAHLGVRYIYEEPTFMGTSPSSPDHPEVATISLKPEDLAELPSELVVQLHQAAVSVNAEQIFGLLEQIPADRAPLGAAIANLVNDFRFDIIIDLTEKNNGNS</sequence>
<dbReference type="SUPFAM" id="SSF55874">
    <property type="entry name" value="ATPase domain of HSP90 chaperone/DNA topoisomerase II/histidine kinase"/>
    <property type="match status" value="1"/>
</dbReference>
<dbReference type="InterPro" id="IPR036890">
    <property type="entry name" value="HATPase_C_sf"/>
</dbReference>
<keyword evidence="5" id="KW-0808">Transferase</keyword>
<evidence type="ECO:0000256" key="11">
    <source>
        <dbReference type="ARBA" id="ARBA00068150"/>
    </source>
</evidence>
<dbReference type="InterPro" id="IPR005467">
    <property type="entry name" value="His_kinase_dom"/>
</dbReference>
<evidence type="ECO:0000256" key="2">
    <source>
        <dbReference type="ARBA" id="ARBA00006402"/>
    </source>
</evidence>
<comment type="similarity">
    <text evidence="2">In the N-terminal section; belongs to the phytochrome family.</text>
</comment>
<keyword evidence="4 13" id="KW-0597">Phosphoprotein</keyword>
<dbReference type="Gene3D" id="3.30.565.10">
    <property type="entry name" value="Histidine kinase-like ATPase, C-terminal domain"/>
    <property type="match status" value="1"/>
</dbReference>
<dbReference type="InterPro" id="IPR001789">
    <property type="entry name" value="Sig_transdc_resp-reg_receiver"/>
</dbReference>
<dbReference type="GO" id="GO:0000155">
    <property type="term" value="F:phosphorelay sensor kinase activity"/>
    <property type="evidence" value="ECO:0007669"/>
    <property type="project" value="InterPro"/>
</dbReference>
<name>A0A7C3ZNB2_9CYAN</name>
<evidence type="ECO:0000259" key="15">
    <source>
        <dbReference type="PROSITE" id="PS50110"/>
    </source>
</evidence>
<dbReference type="FunFam" id="1.10.287.130:FF:000002">
    <property type="entry name" value="Two-component osmosensing histidine kinase"/>
    <property type="match status" value="1"/>
</dbReference>
<accession>A0A7C3ZNB2</accession>
<dbReference type="SUPFAM" id="SSF47384">
    <property type="entry name" value="Homodimeric domain of signal transducing histidine kinase"/>
    <property type="match status" value="1"/>
</dbReference>
<dbReference type="Gene3D" id="1.10.287.130">
    <property type="match status" value="1"/>
</dbReference>
<dbReference type="InterPro" id="IPR003661">
    <property type="entry name" value="HisK_dim/P_dom"/>
</dbReference>
<evidence type="ECO:0000256" key="9">
    <source>
        <dbReference type="ARBA" id="ARBA00023012"/>
    </source>
</evidence>
<dbReference type="Pfam" id="PF02518">
    <property type="entry name" value="HATPase_c"/>
    <property type="match status" value="1"/>
</dbReference>
<dbReference type="SMART" id="SM00387">
    <property type="entry name" value="HATPase_c"/>
    <property type="match status" value="1"/>
</dbReference>
<dbReference type="PROSITE" id="PS50110">
    <property type="entry name" value="RESPONSE_REGULATORY"/>
    <property type="match status" value="2"/>
</dbReference>
<evidence type="ECO:0000256" key="8">
    <source>
        <dbReference type="ARBA" id="ARBA00022840"/>
    </source>
</evidence>
<evidence type="ECO:0000256" key="10">
    <source>
        <dbReference type="ARBA" id="ARBA00064003"/>
    </source>
</evidence>
<comment type="caution">
    <text evidence="16">The sequence shown here is derived from an EMBL/GenBank/DDBJ whole genome shotgun (WGS) entry which is preliminary data.</text>
</comment>
<feature type="domain" description="Response regulatory" evidence="15">
    <location>
        <begin position="8"/>
        <end position="124"/>
    </location>
</feature>
<feature type="domain" description="Histidine kinase" evidence="14">
    <location>
        <begin position="163"/>
        <end position="386"/>
    </location>
</feature>
<keyword evidence="7 16" id="KW-0418">Kinase</keyword>
<organism evidence="16">
    <name type="scientific">Planktothricoides sp. SpSt-374</name>
    <dbReference type="NCBI Taxonomy" id="2282167"/>
    <lineage>
        <taxon>Bacteria</taxon>
        <taxon>Bacillati</taxon>
        <taxon>Cyanobacteriota</taxon>
        <taxon>Cyanophyceae</taxon>
        <taxon>Oscillatoriophycideae</taxon>
        <taxon>Oscillatoriales</taxon>
        <taxon>Oscillatoriaceae</taxon>
        <taxon>Planktothricoides</taxon>
    </lineage>
</organism>
<keyword evidence="6" id="KW-0547">Nucleotide-binding</keyword>
<evidence type="ECO:0000256" key="7">
    <source>
        <dbReference type="ARBA" id="ARBA00022777"/>
    </source>
</evidence>
<evidence type="ECO:0000256" key="6">
    <source>
        <dbReference type="ARBA" id="ARBA00022741"/>
    </source>
</evidence>
<dbReference type="Pfam" id="PF00512">
    <property type="entry name" value="HisKA"/>
    <property type="match status" value="1"/>
</dbReference>
<keyword evidence="9" id="KW-0902">Two-component regulatory system</keyword>
<gene>
    <name evidence="16" type="ORF">ENR15_15390</name>
</gene>
<feature type="modified residue" description="4-aspartylphosphate" evidence="13">
    <location>
        <position position="461"/>
    </location>
</feature>
<dbReference type="CDD" id="cd19920">
    <property type="entry name" value="REC_PA4781-like"/>
    <property type="match status" value="1"/>
</dbReference>
<dbReference type="CDD" id="cd16922">
    <property type="entry name" value="HATPase_EvgS-ArcB-TorS-like"/>
    <property type="match status" value="1"/>
</dbReference>
<dbReference type="PANTHER" id="PTHR45339">
    <property type="entry name" value="HYBRID SIGNAL TRANSDUCTION HISTIDINE KINASE J"/>
    <property type="match status" value="1"/>
</dbReference>
<dbReference type="Gene3D" id="3.40.50.2300">
    <property type="match status" value="2"/>
</dbReference>
<dbReference type="SMART" id="SM00388">
    <property type="entry name" value="HisKA"/>
    <property type="match status" value="1"/>
</dbReference>
<dbReference type="SMART" id="SM00448">
    <property type="entry name" value="REC"/>
    <property type="match status" value="2"/>
</dbReference>
<dbReference type="EC" id="2.7.13.3" evidence="3"/>
<evidence type="ECO:0000256" key="13">
    <source>
        <dbReference type="PROSITE-ProRule" id="PRU00169"/>
    </source>
</evidence>
<evidence type="ECO:0000313" key="16">
    <source>
        <dbReference type="EMBL" id="HGG01981.1"/>
    </source>
</evidence>
<dbReference type="InterPro" id="IPR011006">
    <property type="entry name" value="CheY-like_superfamily"/>
</dbReference>
<dbReference type="InterPro" id="IPR036097">
    <property type="entry name" value="HisK_dim/P_sf"/>
</dbReference>
<dbReference type="Pfam" id="PF00072">
    <property type="entry name" value="Response_reg"/>
    <property type="match status" value="2"/>
</dbReference>
<comment type="catalytic activity">
    <reaction evidence="1">
        <text>ATP + protein L-histidine = ADP + protein N-phospho-L-histidine.</text>
        <dbReference type="EC" id="2.7.13.3"/>
    </reaction>
</comment>
<dbReference type="CDD" id="cd00082">
    <property type="entry name" value="HisKA"/>
    <property type="match status" value="1"/>
</dbReference>
<dbReference type="AlphaFoldDB" id="A0A7C3ZNB2"/>
<dbReference type="PROSITE" id="PS50109">
    <property type="entry name" value="HIS_KIN"/>
    <property type="match status" value="1"/>
</dbReference>
<dbReference type="SUPFAM" id="SSF52172">
    <property type="entry name" value="CheY-like"/>
    <property type="match status" value="2"/>
</dbReference>
<proteinExistence type="inferred from homology"/>
<dbReference type="CDD" id="cd17546">
    <property type="entry name" value="REC_hyHK_CKI1_RcsC-like"/>
    <property type="match status" value="1"/>
</dbReference>
<evidence type="ECO:0000256" key="4">
    <source>
        <dbReference type="ARBA" id="ARBA00022553"/>
    </source>
</evidence>
<dbReference type="EMBL" id="DSPX01000154">
    <property type="protein sequence ID" value="HGG01981.1"/>
    <property type="molecule type" value="Genomic_DNA"/>
</dbReference>
<dbReference type="PRINTS" id="PR00344">
    <property type="entry name" value="BCTRLSENSOR"/>
</dbReference>
<feature type="domain" description="Response regulatory" evidence="15">
    <location>
        <begin position="412"/>
        <end position="528"/>
    </location>
</feature>
<feature type="modified residue" description="4-aspartylphosphate" evidence="13">
    <location>
        <position position="57"/>
    </location>
</feature>
<evidence type="ECO:0000256" key="3">
    <source>
        <dbReference type="ARBA" id="ARBA00012438"/>
    </source>
</evidence>
<protein>
    <recommendedName>
        <fullName evidence="12">Circadian input-output histidine kinase CikA</fullName>
        <ecNumber evidence="3">2.7.13.3</ecNumber>
    </recommendedName>
    <alternativeName>
        <fullName evidence="11">Sensory/regulatory protein RpfC</fullName>
    </alternativeName>
</protein>
<evidence type="ECO:0000259" key="14">
    <source>
        <dbReference type="PROSITE" id="PS50109"/>
    </source>
</evidence>
<evidence type="ECO:0000256" key="5">
    <source>
        <dbReference type="ARBA" id="ARBA00022679"/>
    </source>
</evidence>
<evidence type="ECO:0000256" key="1">
    <source>
        <dbReference type="ARBA" id="ARBA00000085"/>
    </source>
</evidence>